<evidence type="ECO:0000313" key="1">
    <source>
        <dbReference type="EMBL" id="GHC73082.1"/>
    </source>
</evidence>
<dbReference type="Proteomes" id="UP000646244">
    <property type="component" value="Unassembled WGS sequence"/>
</dbReference>
<reference evidence="1" key="1">
    <citation type="journal article" date="2014" name="Int. J. Syst. Evol. Microbiol.">
        <title>Complete genome sequence of Corynebacterium casei LMG S-19264T (=DSM 44701T), isolated from a smear-ripened cheese.</title>
        <authorList>
            <consortium name="US DOE Joint Genome Institute (JGI-PGF)"/>
            <person name="Walter F."/>
            <person name="Albersmeier A."/>
            <person name="Kalinowski J."/>
            <person name="Ruckert C."/>
        </authorList>
    </citation>
    <scope>NUCLEOTIDE SEQUENCE</scope>
    <source>
        <strain evidence="1">JCM 4633</strain>
    </source>
</reference>
<dbReference type="RefSeq" id="WP_190113127.1">
    <property type="nucleotide sequence ID" value="NZ_BMVB01000038.1"/>
</dbReference>
<comment type="caution">
    <text evidence="1">The sequence shown here is derived from an EMBL/GenBank/DDBJ whole genome shotgun (WGS) entry which is preliminary data.</text>
</comment>
<protein>
    <submittedName>
        <fullName evidence="1">Uncharacterized protein</fullName>
    </submittedName>
</protein>
<name>A0A918U0X0_STRCJ</name>
<dbReference type="AlphaFoldDB" id="A0A918U0X0"/>
<accession>A0A918U0X0</accession>
<sequence length="71" mass="7840">MGELPGTDRLAEWVERVEAAVPELERLERLHPQCTSLADVLNKAGKAWADVGLTAEDGARLDEVFTRIHDA</sequence>
<evidence type="ECO:0000313" key="2">
    <source>
        <dbReference type="Proteomes" id="UP000646244"/>
    </source>
</evidence>
<dbReference type="EMBL" id="BMVB01000038">
    <property type="protein sequence ID" value="GHC73082.1"/>
    <property type="molecule type" value="Genomic_DNA"/>
</dbReference>
<organism evidence="1 2">
    <name type="scientific">Streptomyces cinnamoneus</name>
    <name type="common">Streptoverticillium cinnamoneum</name>
    <dbReference type="NCBI Taxonomy" id="53446"/>
    <lineage>
        <taxon>Bacteria</taxon>
        <taxon>Bacillati</taxon>
        <taxon>Actinomycetota</taxon>
        <taxon>Actinomycetes</taxon>
        <taxon>Kitasatosporales</taxon>
        <taxon>Streptomycetaceae</taxon>
        <taxon>Streptomyces</taxon>
        <taxon>Streptomyces cinnamoneus group</taxon>
    </lineage>
</organism>
<gene>
    <name evidence="1" type="ORF">GCM10010507_60420</name>
</gene>
<proteinExistence type="predicted"/>
<reference evidence="1" key="2">
    <citation type="submission" date="2020-09" db="EMBL/GenBank/DDBJ databases">
        <authorList>
            <person name="Sun Q."/>
            <person name="Ohkuma M."/>
        </authorList>
    </citation>
    <scope>NUCLEOTIDE SEQUENCE</scope>
    <source>
        <strain evidence="1">JCM 4633</strain>
    </source>
</reference>